<organism evidence="2 3">
    <name type="scientific">Strongyloides venezuelensis</name>
    <name type="common">Threadworm</name>
    <dbReference type="NCBI Taxonomy" id="75913"/>
    <lineage>
        <taxon>Eukaryota</taxon>
        <taxon>Metazoa</taxon>
        <taxon>Ecdysozoa</taxon>
        <taxon>Nematoda</taxon>
        <taxon>Chromadorea</taxon>
        <taxon>Rhabditida</taxon>
        <taxon>Tylenchina</taxon>
        <taxon>Panagrolaimomorpha</taxon>
        <taxon>Strongyloidoidea</taxon>
        <taxon>Strongyloididae</taxon>
        <taxon>Strongyloides</taxon>
    </lineage>
</organism>
<evidence type="ECO:0000313" key="3">
    <source>
        <dbReference type="WBParaSite" id="SVE_0659100.1"/>
    </source>
</evidence>
<dbReference type="WBParaSite" id="SVE_0659100.1">
    <property type="protein sequence ID" value="SVE_0659100.1"/>
    <property type="gene ID" value="SVE_0659100"/>
</dbReference>
<dbReference type="Pfam" id="PF13896">
    <property type="entry name" value="Glyco_transf_49"/>
    <property type="match status" value="1"/>
</dbReference>
<reference evidence="2" key="1">
    <citation type="submission" date="2014-07" db="EMBL/GenBank/DDBJ databases">
        <authorList>
            <person name="Martin A.A"/>
            <person name="De Silva N."/>
        </authorList>
    </citation>
    <scope>NUCLEOTIDE SEQUENCE</scope>
</reference>
<sequence>MYKISHQPLKILLTIFISLLIYLHVLFIITQDPLDVTVLQNYITKKSFSKVPFIYKSDIFSRNDTDRITLILHSSYEYISNDLKTHLYNWDGPISLAITFGEKISKISVETSCMLYFLDNLYFEIREAKEKLSAHFLYTIPTDNYIVHDIYSFKEEVKFYFKIKNYSLTCGGIINKNVSMFDKAKQLNNYPINVARNFARQYSNSKYILIADMNHLFSKNFEKKMINLGEKFLSKKGKYALTYRIFEISKNITLLPERKGLLEKYIKEKKAFEFHHYMSAHKIPLLNDWLLYPEKDDDDTKYQFITNLSNSQWEPQFVSLTDIPYHDESFFYPVRDNTVLRWEMCYQEYQFVIAHDVFMFHQGIKSYDESMSVKLAKDNIFPLAVRAMDNFEKRMIKTYPSDFNCPKPDKYGYGPGLKVRSYLNFQKIFGY</sequence>
<keyword evidence="1" id="KW-0472">Membrane</keyword>
<accession>A0A0K0FCM6</accession>
<reference evidence="3" key="2">
    <citation type="submission" date="2015-08" db="UniProtKB">
        <authorList>
            <consortium name="WormBaseParasite"/>
        </authorList>
    </citation>
    <scope>IDENTIFICATION</scope>
</reference>
<dbReference type="PANTHER" id="PTHR47411">
    <property type="entry name" value="B3GNT1, BETA-1,3-N-ACETYLGUCOSAMINYLTRANSFERASE 1, HOMOLOG"/>
    <property type="match status" value="1"/>
</dbReference>
<feature type="transmembrane region" description="Helical" evidence="1">
    <location>
        <begin position="12"/>
        <end position="30"/>
    </location>
</feature>
<proteinExistence type="predicted"/>
<dbReference type="PANTHER" id="PTHR47411:SF3">
    <property type="entry name" value="I-BETA-1,3-N-ACETYLGLUCOSAMINYLTRANSFERASE"/>
    <property type="match status" value="1"/>
</dbReference>
<name>A0A0K0FCM6_STRVS</name>
<keyword evidence="1" id="KW-1133">Transmembrane helix</keyword>
<keyword evidence="1" id="KW-0812">Transmembrane</keyword>
<evidence type="ECO:0000313" key="2">
    <source>
        <dbReference type="Proteomes" id="UP000035680"/>
    </source>
</evidence>
<evidence type="ECO:0000256" key="1">
    <source>
        <dbReference type="SAM" id="Phobius"/>
    </source>
</evidence>
<dbReference type="Proteomes" id="UP000035680">
    <property type="component" value="Unassembled WGS sequence"/>
</dbReference>
<protein>
    <submittedName>
        <fullName evidence="3">Beta-1,4-glucuronyltransferase 1-like</fullName>
    </submittedName>
</protein>
<keyword evidence="2" id="KW-1185">Reference proteome</keyword>
<dbReference type="AlphaFoldDB" id="A0A0K0FCM6"/>